<reference evidence="9 10" key="1">
    <citation type="submission" date="2016-11" db="EMBL/GenBank/DDBJ databases">
        <authorList>
            <person name="Jaros S."/>
            <person name="Januszkiewicz K."/>
            <person name="Wedrychowicz H."/>
        </authorList>
    </citation>
    <scope>NUCLEOTIDE SEQUENCE [LARGE SCALE GENOMIC DNA]</scope>
    <source>
        <strain evidence="9 10">CGMCC 4.2025</strain>
    </source>
</reference>
<dbReference type="GO" id="GO:0006508">
    <property type="term" value="P:proteolysis"/>
    <property type="evidence" value="ECO:0007669"/>
    <property type="project" value="UniProtKB-KW"/>
</dbReference>
<dbReference type="PANTHER" id="PTHR43330:SF27">
    <property type="entry name" value="METHIONINE AMINOPEPTIDASE"/>
    <property type="match status" value="1"/>
</dbReference>
<organism evidence="9 10">
    <name type="scientific">Actinacidiphila paucisporea</name>
    <dbReference type="NCBI Taxonomy" id="310782"/>
    <lineage>
        <taxon>Bacteria</taxon>
        <taxon>Bacillati</taxon>
        <taxon>Actinomycetota</taxon>
        <taxon>Actinomycetes</taxon>
        <taxon>Kitasatosporales</taxon>
        <taxon>Streptomycetaceae</taxon>
        <taxon>Actinacidiphila</taxon>
    </lineage>
</organism>
<feature type="binding site" evidence="6">
    <location>
        <position position="124"/>
    </location>
    <ligand>
        <name>a divalent metal cation</name>
        <dbReference type="ChEBI" id="CHEBI:60240"/>
        <label>1</label>
    </ligand>
</feature>
<gene>
    <name evidence="6" type="primary">map</name>
    <name evidence="9" type="ORF">SAMN05216499_101153</name>
</gene>
<dbReference type="AlphaFoldDB" id="A0A1M6TU72"/>
<keyword evidence="3 6" id="KW-0645">Protease</keyword>
<comment type="cofactor">
    <cofactor evidence="6">
        <name>Co(2+)</name>
        <dbReference type="ChEBI" id="CHEBI:48828"/>
    </cofactor>
    <cofactor evidence="6">
        <name>Zn(2+)</name>
        <dbReference type="ChEBI" id="CHEBI:29105"/>
    </cofactor>
    <cofactor evidence="6">
        <name>Mn(2+)</name>
        <dbReference type="ChEBI" id="CHEBI:29035"/>
    </cofactor>
    <cofactor evidence="6">
        <name>Fe(2+)</name>
        <dbReference type="ChEBI" id="CHEBI:29033"/>
    </cofactor>
    <text evidence="6">Binds 2 divalent metal cations per subunit. Has a high-affinity and a low affinity metal-binding site. The true nature of the physiological cofactor is under debate. The enzyme is active with cobalt, zinc, manganese or divalent iron ions. Most likely, methionine aminopeptidases function as mononuclear Fe(2+)-metalloproteases under physiological conditions, and the catalytically relevant metal-binding site has been assigned to the histidine-containing high-affinity site.</text>
</comment>
<comment type="function">
    <text evidence="1 6">Removes the N-terminal methionine from nascent proteins. The N-terminal methionine is often cleaved when the second residue in the primary sequence is small and uncharged (Met-Ala-, Cys, Gly, Pro, Ser, Thr, or Val). Requires deformylation of the N(alpha)-formylated initiator methionine before it can be hydrolyzed.</text>
</comment>
<comment type="similarity">
    <text evidence="6">Belongs to the peptidase M24A family. Methionine aminopeptidase type 1 subfamily.</text>
</comment>
<evidence type="ECO:0000256" key="2">
    <source>
        <dbReference type="ARBA" id="ARBA00022438"/>
    </source>
</evidence>
<dbReference type="InterPro" id="IPR001714">
    <property type="entry name" value="Pept_M24_MAP"/>
</dbReference>
<feature type="binding site" evidence="6">
    <location>
        <position position="194"/>
    </location>
    <ligand>
        <name>a divalent metal cation</name>
        <dbReference type="ChEBI" id="CHEBI:60240"/>
        <label>2</label>
        <note>catalytic</note>
    </ligand>
</feature>
<evidence type="ECO:0000256" key="6">
    <source>
        <dbReference type="HAMAP-Rule" id="MF_01974"/>
    </source>
</evidence>
<dbReference type="HAMAP" id="MF_01974">
    <property type="entry name" value="MetAP_1"/>
    <property type="match status" value="1"/>
</dbReference>
<evidence type="ECO:0000259" key="8">
    <source>
        <dbReference type="Pfam" id="PF00557"/>
    </source>
</evidence>
<dbReference type="Pfam" id="PF00557">
    <property type="entry name" value="Peptidase_M24"/>
    <property type="match status" value="1"/>
</dbReference>
<feature type="binding site" evidence="6">
    <location>
        <position position="260"/>
    </location>
    <ligand>
        <name>a divalent metal cation</name>
        <dbReference type="ChEBI" id="CHEBI:60240"/>
        <label>1</label>
    </ligand>
</feature>
<evidence type="ECO:0000313" key="10">
    <source>
        <dbReference type="Proteomes" id="UP000184111"/>
    </source>
</evidence>
<feature type="binding site" evidence="6">
    <location>
        <position position="113"/>
    </location>
    <ligand>
        <name>a divalent metal cation</name>
        <dbReference type="ChEBI" id="CHEBI:60240"/>
        <label>1</label>
    </ligand>
</feature>
<dbReference type="Proteomes" id="UP000184111">
    <property type="component" value="Unassembled WGS sequence"/>
</dbReference>
<proteinExistence type="inferred from homology"/>
<dbReference type="PROSITE" id="PS00680">
    <property type="entry name" value="MAP_1"/>
    <property type="match status" value="1"/>
</dbReference>
<feature type="binding site" evidence="6">
    <location>
        <position position="229"/>
    </location>
    <ligand>
        <name>a divalent metal cation</name>
        <dbReference type="ChEBI" id="CHEBI:60240"/>
        <label>2</label>
        <note>catalytic</note>
    </ligand>
</feature>
<evidence type="ECO:0000256" key="4">
    <source>
        <dbReference type="ARBA" id="ARBA00022723"/>
    </source>
</evidence>
<dbReference type="PRINTS" id="PR00599">
    <property type="entry name" value="MAPEPTIDASE"/>
</dbReference>
<comment type="catalytic activity">
    <reaction evidence="6 7">
        <text>Release of N-terminal amino acids, preferentially methionine, from peptides and arylamides.</text>
        <dbReference type="EC" id="3.4.11.18"/>
    </reaction>
</comment>
<feature type="binding site" evidence="6">
    <location>
        <position position="201"/>
    </location>
    <ligand>
        <name>substrate</name>
    </ligand>
</feature>
<accession>A0A1M6TU72</accession>
<feature type="domain" description="Peptidase M24" evidence="8">
    <location>
        <begin position="30"/>
        <end position="267"/>
    </location>
</feature>
<dbReference type="InterPro" id="IPR002467">
    <property type="entry name" value="Pept_M24A_MAP1"/>
</dbReference>
<comment type="subunit">
    <text evidence="6">Monomer.</text>
</comment>
<dbReference type="Gene3D" id="3.90.230.10">
    <property type="entry name" value="Creatinase/methionine aminopeptidase superfamily"/>
    <property type="match status" value="1"/>
</dbReference>
<keyword evidence="2 6" id="KW-0031">Aminopeptidase</keyword>
<dbReference type="PANTHER" id="PTHR43330">
    <property type="entry name" value="METHIONINE AMINOPEPTIDASE"/>
    <property type="match status" value="1"/>
</dbReference>
<dbReference type="InterPro" id="IPR036005">
    <property type="entry name" value="Creatinase/aminopeptidase-like"/>
</dbReference>
<dbReference type="CDD" id="cd01086">
    <property type="entry name" value="MetAP1"/>
    <property type="match status" value="1"/>
</dbReference>
<dbReference type="GO" id="GO:0004239">
    <property type="term" value="F:initiator methionyl aminopeptidase activity"/>
    <property type="evidence" value="ECO:0007669"/>
    <property type="project" value="UniProtKB-UniRule"/>
</dbReference>
<protein>
    <recommendedName>
        <fullName evidence="6 7">Methionine aminopeptidase</fullName>
        <shortName evidence="6">MAP</shortName>
        <shortName evidence="6">MetAP</shortName>
        <ecNumber evidence="6 7">3.4.11.18</ecNumber>
    </recommendedName>
    <alternativeName>
        <fullName evidence="6">Peptidase M</fullName>
    </alternativeName>
</protein>
<dbReference type="EC" id="3.4.11.18" evidence="6 7"/>
<evidence type="ECO:0000256" key="3">
    <source>
        <dbReference type="ARBA" id="ARBA00022670"/>
    </source>
</evidence>
<evidence type="ECO:0000313" key="9">
    <source>
        <dbReference type="EMBL" id="SHK60464.1"/>
    </source>
</evidence>
<sequence length="298" mass="31934">MPVTARTEDPEDKEGVSRMVEIKTPEQIATMRRAGLVVAAVHEATRAAAVPGATTKDLDDVAAKVIADHDAKPNFLGYGGFPGTICTSVNDVVVHGIPDRETVLKDGDIIAIDAGAIVEGWHGDAAFTCFVGTGHAPELIELSRVTEESMWAGIAAFRKGNRLEDISRAIEGYIRRQPRPASGKYGIVEDYGGHGIGTEMHMDPHLLNYVTKKRGRGIKLVPGVCLAIEPMVTLGSPHTHVMDDEWTVKSDDGSWSSHWEHTIALTEDGPLVLTSPDCGRAKLAEYGITVPADPAALT</sequence>
<dbReference type="GO" id="GO:0005829">
    <property type="term" value="C:cytosol"/>
    <property type="evidence" value="ECO:0007669"/>
    <property type="project" value="TreeGrafter"/>
</dbReference>
<feature type="binding site" evidence="6">
    <location>
        <position position="95"/>
    </location>
    <ligand>
        <name>substrate</name>
    </ligand>
</feature>
<keyword evidence="4 6" id="KW-0479">Metal-binding</keyword>
<evidence type="ECO:0000256" key="1">
    <source>
        <dbReference type="ARBA" id="ARBA00002521"/>
    </source>
</evidence>
<keyword evidence="5 6" id="KW-0378">Hydrolase</keyword>
<dbReference type="SUPFAM" id="SSF55920">
    <property type="entry name" value="Creatinase/aminopeptidase"/>
    <property type="match status" value="1"/>
</dbReference>
<dbReference type="STRING" id="310782.SAMN05216499_101153"/>
<feature type="binding site" evidence="6">
    <location>
        <position position="260"/>
    </location>
    <ligand>
        <name>a divalent metal cation</name>
        <dbReference type="ChEBI" id="CHEBI:60240"/>
        <label>2</label>
        <note>catalytic</note>
    </ligand>
</feature>
<evidence type="ECO:0000256" key="7">
    <source>
        <dbReference type="RuleBase" id="RU003653"/>
    </source>
</evidence>
<keyword evidence="10" id="KW-1185">Reference proteome</keyword>
<feature type="binding site" evidence="6">
    <location>
        <position position="124"/>
    </location>
    <ligand>
        <name>a divalent metal cation</name>
        <dbReference type="ChEBI" id="CHEBI:60240"/>
        <label>2</label>
        <note>catalytic</note>
    </ligand>
</feature>
<dbReference type="GO" id="GO:0070006">
    <property type="term" value="F:metalloaminopeptidase activity"/>
    <property type="evidence" value="ECO:0007669"/>
    <property type="project" value="UniProtKB-UniRule"/>
</dbReference>
<dbReference type="EMBL" id="FRBI01000001">
    <property type="protein sequence ID" value="SHK60464.1"/>
    <property type="molecule type" value="Genomic_DNA"/>
</dbReference>
<dbReference type="GO" id="GO:0046872">
    <property type="term" value="F:metal ion binding"/>
    <property type="evidence" value="ECO:0007669"/>
    <property type="project" value="UniProtKB-UniRule"/>
</dbReference>
<dbReference type="NCBIfam" id="TIGR00500">
    <property type="entry name" value="met_pdase_I"/>
    <property type="match status" value="1"/>
</dbReference>
<dbReference type="InterPro" id="IPR000994">
    <property type="entry name" value="Pept_M24"/>
</dbReference>
<name>A0A1M6TU72_9ACTN</name>
<evidence type="ECO:0000256" key="5">
    <source>
        <dbReference type="ARBA" id="ARBA00022801"/>
    </source>
</evidence>